<organism evidence="1 2">
    <name type="scientific">Magallana gigas</name>
    <name type="common">Pacific oyster</name>
    <name type="synonym">Crassostrea gigas</name>
    <dbReference type="NCBI Taxonomy" id="29159"/>
    <lineage>
        <taxon>Eukaryota</taxon>
        <taxon>Metazoa</taxon>
        <taxon>Spiralia</taxon>
        <taxon>Lophotrochozoa</taxon>
        <taxon>Mollusca</taxon>
        <taxon>Bivalvia</taxon>
        <taxon>Autobranchia</taxon>
        <taxon>Pteriomorphia</taxon>
        <taxon>Ostreida</taxon>
        <taxon>Ostreoidea</taxon>
        <taxon>Ostreidae</taxon>
        <taxon>Magallana</taxon>
    </lineage>
</organism>
<keyword evidence="2" id="KW-1185">Reference proteome</keyword>
<evidence type="ECO:0008006" key="3">
    <source>
        <dbReference type="Google" id="ProtNLM"/>
    </source>
</evidence>
<name>A0A8W8L6T7_MAGGI</name>
<protein>
    <recommendedName>
        <fullName evidence="3">SOCS box domain-containing protein</fullName>
    </recommendedName>
</protein>
<dbReference type="AlphaFoldDB" id="A0A8W8L6T7"/>
<accession>A0A8W8L6T7</accession>
<evidence type="ECO:0000313" key="1">
    <source>
        <dbReference type="EnsemblMetazoa" id="G26941.1:cds"/>
    </source>
</evidence>
<proteinExistence type="predicted"/>
<evidence type="ECO:0000313" key="2">
    <source>
        <dbReference type="Proteomes" id="UP000005408"/>
    </source>
</evidence>
<dbReference type="EnsemblMetazoa" id="G26941.1">
    <property type="protein sequence ID" value="G26941.1:cds"/>
    <property type="gene ID" value="G26941"/>
</dbReference>
<sequence length="132" mass="15545">SDTYYTDWIADPKIMPRHRSSLCDAVCRNFVTIAHFLLEAGNDIAEEDPESVKFIIKHTKSESIRRQLLDHMQTPRSLGVLCRNYLRRMQRHDIQEFVEKQELPHSLKQSLLLQDSIEPSLFVKRDNKYVTC</sequence>
<reference evidence="1" key="1">
    <citation type="submission" date="2022-08" db="UniProtKB">
        <authorList>
            <consortium name="EnsemblMetazoa"/>
        </authorList>
    </citation>
    <scope>IDENTIFICATION</scope>
    <source>
        <strain evidence="1">05x7-T-G4-1.051#20</strain>
    </source>
</reference>
<dbReference type="Proteomes" id="UP000005408">
    <property type="component" value="Unassembled WGS sequence"/>
</dbReference>